<comment type="catalytic activity">
    <reaction evidence="13">
        <text>L-seryl-[protein] + ATP = O-phospho-L-seryl-[protein] + ADP + H(+)</text>
        <dbReference type="Rhea" id="RHEA:17989"/>
        <dbReference type="Rhea" id="RHEA-COMP:9863"/>
        <dbReference type="Rhea" id="RHEA-COMP:11604"/>
        <dbReference type="ChEBI" id="CHEBI:15378"/>
        <dbReference type="ChEBI" id="CHEBI:29999"/>
        <dbReference type="ChEBI" id="CHEBI:30616"/>
        <dbReference type="ChEBI" id="CHEBI:83421"/>
        <dbReference type="ChEBI" id="CHEBI:456216"/>
        <dbReference type="EC" id="2.7.11.1"/>
    </reaction>
</comment>
<dbReference type="Gene3D" id="1.10.510.10">
    <property type="entry name" value="Transferase(Phosphotransferase) domain 1"/>
    <property type="match status" value="2"/>
</dbReference>
<keyword evidence="6" id="KW-0732">Signal</keyword>
<evidence type="ECO:0000256" key="9">
    <source>
        <dbReference type="ARBA" id="ARBA00022840"/>
    </source>
</evidence>
<dbReference type="PROSITE" id="PS00107">
    <property type="entry name" value="PROTEIN_KINASE_ATP"/>
    <property type="match status" value="1"/>
</dbReference>
<sequence length="460" mass="51489">MDYFANQFTEPVKLGASLSLCQSLCSQNCTCLALFHGKSSGSCYLVENNLGFIIYSSSSQKDRIGYKKAVVPWSGHEKHNIPVLHLVMIMTMLLIVIVVMRLIWWRKKKHTRASVDVWNLSSSTELEISSIPGLPIRFNYEELVTATENFKTQIGSGGFSTVYKGTIPDNNAVAVKKITSLGVRGKEFFTETATMGSIYHINLVSLRGFCIHGSQCFLVYEYMNRGSLEKFLLGNGPVLDWEKRYGIALGMARGLAYLHSGCNPKIVHCDIKPENILLHDDLQVKISDFGVSKFISYEKSKLLTTLRGTQGYLSPEWLTSYGIKLVRGRRNCLFQSGGTGNEDTNGNERCFNPISSEERMVYFPQLALQMHKKMRYMELADPRLEGRVRSEEVEKLVRVALCCVHVGPTLRPSMTNSVAMLEGRLPIAEPRNIEALEFLRSYGGNVSEASSKLTKVGCAE</sequence>
<evidence type="ECO:0000313" key="18">
    <source>
        <dbReference type="EMBL" id="PRQ21626.1"/>
    </source>
</evidence>
<dbReference type="PANTHER" id="PTHR47974">
    <property type="entry name" value="OS07G0415500 PROTEIN"/>
    <property type="match status" value="1"/>
</dbReference>
<dbReference type="Pfam" id="PF00069">
    <property type="entry name" value="Pkinase"/>
    <property type="match status" value="1"/>
</dbReference>
<organism evidence="18 19">
    <name type="scientific">Rosa chinensis</name>
    <name type="common">China rose</name>
    <dbReference type="NCBI Taxonomy" id="74649"/>
    <lineage>
        <taxon>Eukaryota</taxon>
        <taxon>Viridiplantae</taxon>
        <taxon>Streptophyta</taxon>
        <taxon>Embryophyta</taxon>
        <taxon>Tracheophyta</taxon>
        <taxon>Spermatophyta</taxon>
        <taxon>Magnoliopsida</taxon>
        <taxon>eudicotyledons</taxon>
        <taxon>Gunneridae</taxon>
        <taxon>Pentapetalae</taxon>
        <taxon>rosids</taxon>
        <taxon>fabids</taxon>
        <taxon>Rosales</taxon>
        <taxon>Rosaceae</taxon>
        <taxon>Rosoideae</taxon>
        <taxon>Rosoideae incertae sedis</taxon>
        <taxon>Rosa</taxon>
    </lineage>
</organism>
<keyword evidence="7 14" id="KW-0547">Nucleotide-binding</keyword>
<evidence type="ECO:0000259" key="17">
    <source>
        <dbReference type="PROSITE" id="PS50011"/>
    </source>
</evidence>
<comment type="similarity">
    <text evidence="15">Belongs to the protein kinase superfamily.</text>
</comment>
<dbReference type="EMBL" id="PDCK01000045">
    <property type="protein sequence ID" value="PRQ21626.1"/>
    <property type="molecule type" value="Genomic_DNA"/>
</dbReference>
<keyword evidence="8" id="KW-0418">Kinase</keyword>
<gene>
    <name evidence="18" type="ORF">RchiOBHm_Chr7g0241321</name>
</gene>
<evidence type="ECO:0000256" key="11">
    <source>
        <dbReference type="ARBA" id="ARBA00023136"/>
    </source>
</evidence>
<keyword evidence="5 16" id="KW-0812">Transmembrane</keyword>
<evidence type="ECO:0000313" key="19">
    <source>
        <dbReference type="Proteomes" id="UP000238479"/>
    </source>
</evidence>
<dbReference type="SUPFAM" id="SSF56112">
    <property type="entry name" value="Protein kinase-like (PK-like)"/>
    <property type="match status" value="1"/>
</dbReference>
<dbReference type="InterPro" id="IPR008271">
    <property type="entry name" value="Ser/Thr_kinase_AS"/>
</dbReference>
<evidence type="ECO:0000256" key="2">
    <source>
        <dbReference type="ARBA" id="ARBA00012513"/>
    </source>
</evidence>
<evidence type="ECO:0000256" key="16">
    <source>
        <dbReference type="SAM" id="Phobius"/>
    </source>
</evidence>
<comment type="catalytic activity">
    <reaction evidence="12">
        <text>L-threonyl-[protein] + ATP = O-phospho-L-threonyl-[protein] + ADP + H(+)</text>
        <dbReference type="Rhea" id="RHEA:46608"/>
        <dbReference type="Rhea" id="RHEA-COMP:11060"/>
        <dbReference type="Rhea" id="RHEA-COMP:11605"/>
        <dbReference type="ChEBI" id="CHEBI:15378"/>
        <dbReference type="ChEBI" id="CHEBI:30013"/>
        <dbReference type="ChEBI" id="CHEBI:30616"/>
        <dbReference type="ChEBI" id="CHEBI:61977"/>
        <dbReference type="ChEBI" id="CHEBI:456216"/>
        <dbReference type="EC" id="2.7.11.1"/>
    </reaction>
</comment>
<evidence type="ECO:0000256" key="12">
    <source>
        <dbReference type="ARBA" id="ARBA00047899"/>
    </source>
</evidence>
<evidence type="ECO:0000256" key="7">
    <source>
        <dbReference type="ARBA" id="ARBA00022741"/>
    </source>
</evidence>
<evidence type="ECO:0000256" key="4">
    <source>
        <dbReference type="ARBA" id="ARBA00022679"/>
    </source>
</evidence>
<reference evidence="18 19" key="1">
    <citation type="journal article" date="2018" name="Nat. Genet.">
        <title>The Rosa genome provides new insights in the design of modern roses.</title>
        <authorList>
            <person name="Bendahmane M."/>
        </authorList>
    </citation>
    <scope>NUCLEOTIDE SEQUENCE [LARGE SCALE GENOMIC DNA]</scope>
    <source>
        <strain evidence="19">cv. Old Blush</strain>
    </source>
</reference>
<keyword evidence="19" id="KW-1185">Reference proteome</keyword>
<evidence type="ECO:0000256" key="5">
    <source>
        <dbReference type="ARBA" id="ARBA00022692"/>
    </source>
</evidence>
<keyword evidence="11 16" id="KW-0472">Membrane</keyword>
<evidence type="ECO:0000256" key="15">
    <source>
        <dbReference type="RuleBase" id="RU000304"/>
    </source>
</evidence>
<feature type="domain" description="Protein kinase" evidence="17">
    <location>
        <begin position="148"/>
        <end position="425"/>
    </location>
</feature>
<keyword evidence="9 14" id="KW-0067">ATP-binding</keyword>
<dbReference type="InterPro" id="IPR000719">
    <property type="entry name" value="Prot_kinase_dom"/>
</dbReference>
<protein>
    <recommendedName>
        <fullName evidence="2">non-specific serine/threonine protein kinase</fullName>
        <ecNumber evidence="2">2.7.11.1</ecNumber>
    </recommendedName>
</protein>
<keyword evidence="3 15" id="KW-0723">Serine/threonine-protein kinase</keyword>
<feature type="transmembrane region" description="Helical" evidence="16">
    <location>
        <begin position="83"/>
        <end position="104"/>
    </location>
</feature>
<dbReference type="InterPro" id="IPR011009">
    <property type="entry name" value="Kinase-like_dom_sf"/>
</dbReference>
<evidence type="ECO:0000256" key="14">
    <source>
        <dbReference type="PROSITE-ProRule" id="PRU10141"/>
    </source>
</evidence>
<proteinExistence type="inferred from homology"/>
<dbReference type="Gramene" id="PRQ21626">
    <property type="protein sequence ID" value="PRQ21626"/>
    <property type="gene ID" value="RchiOBHm_Chr7g0241321"/>
</dbReference>
<keyword evidence="10 16" id="KW-1133">Transmembrane helix</keyword>
<dbReference type="FunFam" id="1.10.510.10:FF:001023">
    <property type="entry name" value="Os07g0541700 protein"/>
    <property type="match status" value="1"/>
</dbReference>
<accession>A0A2P6PI68</accession>
<evidence type="ECO:0000256" key="6">
    <source>
        <dbReference type="ARBA" id="ARBA00022729"/>
    </source>
</evidence>
<dbReference type="FunFam" id="3.30.200.20:FF:000178">
    <property type="entry name" value="serine/threonine-protein kinase PBS1-like"/>
    <property type="match status" value="1"/>
</dbReference>
<evidence type="ECO:0000256" key="10">
    <source>
        <dbReference type="ARBA" id="ARBA00022989"/>
    </source>
</evidence>
<dbReference type="GO" id="GO:0004674">
    <property type="term" value="F:protein serine/threonine kinase activity"/>
    <property type="evidence" value="ECO:0007669"/>
    <property type="project" value="UniProtKB-KW"/>
</dbReference>
<dbReference type="EC" id="2.7.11.1" evidence="2"/>
<dbReference type="SMART" id="SM00220">
    <property type="entry name" value="S_TKc"/>
    <property type="match status" value="1"/>
</dbReference>
<comment type="subcellular location">
    <subcellularLocation>
        <location evidence="1">Membrane</location>
        <topology evidence="1">Single-pass membrane protein</topology>
    </subcellularLocation>
</comment>
<dbReference type="PANTHER" id="PTHR47974:SF27">
    <property type="entry name" value="RECEPTOR-LIKE SERINE_THREONINE-PROTEIN KINASE"/>
    <property type="match status" value="1"/>
</dbReference>
<dbReference type="GO" id="GO:0005524">
    <property type="term" value="F:ATP binding"/>
    <property type="evidence" value="ECO:0007669"/>
    <property type="project" value="UniProtKB-UniRule"/>
</dbReference>
<keyword evidence="4 18" id="KW-0808">Transferase</keyword>
<feature type="binding site" evidence="14">
    <location>
        <position position="177"/>
    </location>
    <ligand>
        <name>ATP</name>
        <dbReference type="ChEBI" id="CHEBI:30616"/>
    </ligand>
</feature>
<dbReference type="PROSITE" id="PS00108">
    <property type="entry name" value="PROTEIN_KINASE_ST"/>
    <property type="match status" value="1"/>
</dbReference>
<evidence type="ECO:0000256" key="13">
    <source>
        <dbReference type="ARBA" id="ARBA00048679"/>
    </source>
</evidence>
<dbReference type="Proteomes" id="UP000238479">
    <property type="component" value="Chromosome 7"/>
</dbReference>
<name>A0A2P6PI68_ROSCH</name>
<dbReference type="AlphaFoldDB" id="A0A2P6PI68"/>
<evidence type="ECO:0000256" key="1">
    <source>
        <dbReference type="ARBA" id="ARBA00004167"/>
    </source>
</evidence>
<dbReference type="GO" id="GO:0016020">
    <property type="term" value="C:membrane"/>
    <property type="evidence" value="ECO:0007669"/>
    <property type="project" value="UniProtKB-SubCell"/>
</dbReference>
<dbReference type="PROSITE" id="PS50011">
    <property type="entry name" value="PROTEIN_KINASE_DOM"/>
    <property type="match status" value="1"/>
</dbReference>
<dbReference type="Gene3D" id="3.30.200.20">
    <property type="entry name" value="Phosphorylase Kinase, domain 1"/>
    <property type="match status" value="1"/>
</dbReference>
<evidence type="ECO:0000256" key="8">
    <source>
        <dbReference type="ARBA" id="ARBA00022777"/>
    </source>
</evidence>
<evidence type="ECO:0000256" key="3">
    <source>
        <dbReference type="ARBA" id="ARBA00022527"/>
    </source>
</evidence>
<dbReference type="OMA" id="ECHECIV"/>
<comment type="caution">
    <text evidence="18">The sequence shown here is derived from an EMBL/GenBank/DDBJ whole genome shotgun (WGS) entry which is preliminary data.</text>
</comment>
<dbReference type="InterPro" id="IPR017441">
    <property type="entry name" value="Protein_kinase_ATP_BS"/>
</dbReference>